<dbReference type="CDD" id="cd09917">
    <property type="entry name" value="F-box_SF"/>
    <property type="match status" value="1"/>
</dbReference>
<dbReference type="InterPro" id="IPR036047">
    <property type="entry name" value="F-box-like_dom_sf"/>
</dbReference>
<dbReference type="InterPro" id="IPR001810">
    <property type="entry name" value="F-box_dom"/>
</dbReference>
<dbReference type="OrthoDB" id="594804at2759"/>
<protein>
    <recommendedName>
        <fullName evidence="1">F-box domain-containing protein</fullName>
    </recommendedName>
</protein>
<dbReference type="Proteomes" id="UP000327013">
    <property type="component" value="Chromosome 7"/>
</dbReference>
<feature type="domain" description="F-box" evidence="1">
    <location>
        <begin position="26"/>
        <end position="74"/>
    </location>
</feature>
<dbReference type="Pfam" id="PF12937">
    <property type="entry name" value="F-box-like"/>
    <property type="match status" value="1"/>
</dbReference>
<dbReference type="InterPro" id="IPR053197">
    <property type="entry name" value="F-box_SCFL_complex_component"/>
</dbReference>
<reference evidence="2 3" key="1">
    <citation type="submission" date="2019-06" db="EMBL/GenBank/DDBJ databases">
        <title>A chromosomal-level reference genome of Carpinus fangiana (Coryloideae, Betulaceae).</title>
        <authorList>
            <person name="Yang X."/>
            <person name="Wang Z."/>
            <person name="Zhang L."/>
            <person name="Hao G."/>
            <person name="Liu J."/>
            <person name="Yang Y."/>
        </authorList>
    </citation>
    <scope>NUCLEOTIDE SEQUENCE [LARGE SCALE GENOMIC DNA]</scope>
    <source>
        <strain evidence="2">Cfa_2016G</strain>
        <tissue evidence="2">Leaf</tissue>
    </source>
</reference>
<dbReference type="PROSITE" id="PS50181">
    <property type="entry name" value="FBOX"/>
    <property type="match status" value="1"/>
</dbReference>
<dbReference type="PANTHER" id="PTHR34223:SF51">
    <property type="entry name" value="OS06G0556300 PROTEIN"/>
    <property type="match status" value="1"/>
</dbReference>
<evidence type="ECO:0000313" key="3">
    <source>
        <dbReference type="Proteomes" id="UP000327013"/>
    </source>
</evidence>
<keyword evidence="3" id="KW-1185">Reference proteome</keyword>
<name>A0A5N6RNE3_9ROSI</name>
<dbReference type="PANTHER" id="PTHR34223">
    <property type="entry name" value="OS11G0201299 PROTEIN"/>
    <property type="match status" value="1"/>
</dbReference>
<accession>A0A5N6RNE3</accession>
<proteinExistence type="predicted"/>
<evidence type="ECO:0000259" key="1">
    <source>
        <dbReference type="PROSITE" id="PS50181"/>
    </source>
</evidence>
<dbReference type="AlphaFoldDB" id="A0A5N6RNE3"/>
<dbReference type="SUPFAM" id="SSF81383">
    <property type="entry name" value="F-box domain"/>
    <property type="match status" value="1"/>
</dbReference>
<dbReference type="EMBL" id="CM017327">
    <property type="protein sequence ID" value="KAE8099660.1"/>
    <property type="molecule type" value="Genomic_DNA"/>
</dbReference>
<dbReference type="Gene3D" id="1.20.1280.50">
    <property type="match status" value="1"/>
</dbReference>
<evidence type="ECO:0000313" key="2">
    <source>
        <dbReference type="EMBL" id="KAE8099660.1"/>
    </source>
</evidence>
<sequence>MIMEKLLKLEACSSLSQSKGSFVENRNKISNLPTHIAHHILSFLMMEDIARLSIVSKWWHALCISIPSLTVDDMRYRGKDYKLIHFKNFLDRLMLRCNGMKMVQFCVRWTFLDWSFKNATLCFALRIVEVSSNEFAWRGSPTAVLNSLDKLCLDAINGINNINIWSSSLKYLEIRSYEHDDLFHLNVSGELLEELIIHWKFTPSGVRSLEMATPLLKCFTWGGFAPDNCLFGNLKCLHYCALSLEQLSSSWKPPYLEFFRILEPIEELVIHAQCLKYAMQFDDVELVAHICKKKAYCG</sequence>
<organism evidence="2 3">
    <name type="scientific">Carpinus fangiana</name>
    <dbReference type="NCBI Taxonomy" id="176857"/>
    <lineage>
        <taxon>Eukaryota</taxon>
        <taxon>Viridiplantae</taxon>
        <taxon>Streptophyta</taxon>
        <taxon>Embryophyta</taxon>
        <taxon>Tracheophyta</taxon>
        <taxon>Spermatophyta</taxon>
        <taxon>Magnoliopsida</taxon>
        <taxon>eudicotyledons</taxon>
        <taxon>Gunneridae</taxon>
        <taxon>Pentapetalae</taxon>
        <taxon>rosids</taxon>
        <taxon>fabids</taxon>
        <taxon>Fagales</taxon>
        <taxon>Betulaceae</taxon>
        <taxon>Carpinus</taxon>
    </lineage>
</organism>
<gene>
    <name evidence="2" type="ORF">FH972_017622</name>
</gene>